<organism evidence="2 3">
    <name type="scientific">Colletotrichum salicis</name>
    <dbReference type="NCBI Taxonomy" id="1209931"/>
    <lineage>
        <taxon>Eukaryota</taxon>
        <taxon>Fungi</taxon>
        <taxon>Dikarya</taxon>
        <taxon>Ascomycota</taxon>
        <taxon>Pezizomycotina</taxon>
        <taxon>Sordariomycetes</taxon>
        <taxon>Hypocreomycetidae</taxon>
        <taxon>Glomerellales</taxon>
        <taxon>Glomerellaceae</taxon>
        <taxon>Colletotrichum</taxon>
        <taxon>Colletotrichum acutatum species complex</taxon>
    </lineage>
</organism>
<name>A0A135V8D9_9PEZI</name>
<comment type="caution">
    <text evidence="2">The sequence shown here is derived from an EMBL/GenBank/DDBJ whole genome shotgun (WGS) entry which is preliminary data.</text>
</comment>
<reference evidence="2 3" key="1">
    <citation type="submission" date="2014-02" db="EMBL/GenBank/DDBJ databases">
        <title>The genome sequence of Colletotrichum salicis CBS 607.94.</title>
        <authorList>
            <person name="Baroncelli R."/>
            <person name="Thon M.R."/>
        </authorList>
    </citation>
    <scope>NUCLEOTIDE SEQUENCE [LARGE SCALE GENOMIC DNA]</scope>
    <source>
        <strain evidence="2 3">CBS 607.94</strain>
    </source>
</reference>
<keyword evidence="3" id="KW-1185">Reference proteome</keyword>
<evidence type="ECO:0000313" key="2">
    <source>
        <dbReference type="EMBL" id="KXH68984.1"/>
    </source>
</evidence>
<evidence type="ECO:0000256" key="1">
    <source>
        <dbReference type="SAM" id="MobiDB-lite"/>
    </source>
</evidence>
<dbReference type="EMBL" id="JFFI01000192">
    <property type="protein sequence ID" value="KXH68984.1"/>
    <property type="molecule type" value="Genomic_DNA"/>
</dbReference>
<proteinExistence type="predicted"/>
<sequence length="220" mass="25162">MSFGRLEETPKAIRPHGTRTKYVGRYQPTFSKKESRPVPADRGEALRGSVNTKFRFPLTMVHLPSAYPCCQSLHAPTTRPKADARNLGLMGRSVLEEKEVYTSTDKAVAWTPFQLRPWHHRIREWSPGNCLDFDTQPQDGLDAHNAMHARHLSFRNVRDTHKVDNKVGRWSELRTAFLTGPNSPMTPKKPPMSPKGERLDSPTDSRPWWRSSNRDSPPQL</sequence>
<protein>
    <submittedName>
        <fullName evidence="2">Uncharacterized protein</fullName>
    </submittedName>
</protein>
<gene>
    <name evidence="2" type="ORF">CSAL01_08632</name>
</gene>
<accession>A0A135V8D9</accession>
<dbReference type="Proteomes" id="UP000070121">
    <property type="component" value="Unassembled WGS sequence"/>
</dbReference>
<dbReference type="AlphaFoldDB" id="A0A135V8D9"/>
<feature type="region of interest" description="Disordered" evidence="1">
    <location>
        <begin position="1"/>
        <end position="20"/>
    </location>
</feature>
<feature type="compositionally biased region" description="Polar residues" evidence="1">
    <location>
        <begin position="210"/>
        <end position="220"/>
    </location>
</feature>
<feature type="region of interest" description="Disordered" evidence="1">
    <location>
        <begin position="176"/>
        <end position="220"/>
    </location>
</feature>
<feature type="compositionally biased region" description="Basic and acidic residues" evidence="1">
    <location>
        <begin position="1"/>
        <end position="11"/>
    </location>
</feature>
<evidence type="ECO:0000313" key="3">
    <source>
        <dbReference type="Proteomes" id="UP000070121"/>
    </source>
</evidence>